<evidence type="ECO:0000256" key="1">
    <source>
        <dbReference type="SAM" id="MobiDB-lite"/>
    </source>
</evidence>
<feature type="region of interest" description="Disordered" evidence="1">
    <location>
        <begin position="119"/>
        <end position="144"/>
    </location>
</feature>
<dbReference type="VEuPathDB" id="VectorBase:LLOJ009484"/>
<reference evidence="2" key="1">
    <citation type="submission" date="2020-05" db="UniProtKB">
        <authorList>
            <consortium name="EnsemblMetazoa"/>
        </authorList>
    </citation>
    <scope>IDENTIFICATION</scope>
    <source>
        <strain evidence="2">Jacobina</strain>
    </source>
</reference>
<dbReference type="EMBL" id="AJWK01032876">
    <property type="status" value="NOT_ANNOTATED_CDS"/>
    <property type="molecule type" value="Genomic_DNA"/>
</dbReference>
<keyword evidence="3" id="KW-1185">Reference proteome</keyword>
<dbReference type="AlphaFoldDB" id="A0A1B0CWV0"/>
<accession>A0A1B0CWV0</accession>
<protein>
    <submittedName>
        <fullName evidence="2">Uncharacterized protein</fullName>
    </submittedName>
</protein>
<dbReference type="Proteomes" id="UP000092461">
    <property type="component" value="Unassembled WGS sequence"/>
</dbReference>
<sequence length="215" mass="25067">MDLRYDKHELLWKILEREVGANVPKYLKILLEHEAFNAFALLAAMPNDIKEKLENTAKQDFGEFDEMHQMELLKKCKNNEIMTFKLREGDVVLLSLMKTSILRKGVNNMNELLHAEKKKRKRHILKDSPAEEKNPGEFSIPKKKPNVPFDQHGINADLEEYGQKIVRMANGWIVNSFTCNKKEIFFIKEEDIKFVVTNTAISTSIRCRVCHHDVK</sequence>
<feature type="compositionally biased region" description="Basic and acidic residues" evidence="1">
    <location>
        <begin position="125"/>
        <end position="135"/>
    </location>
</feature>
<name>A0A1B0CWV0_LUTLO</name>
<dbReference type="EnsemblMetazoa" id="LLOJ009484-RA">
    <property type="protein sequence ID" value="LLOJ009484-PA"/>
    <property type="gene ID" value="LLOJ009484"/>
</dbReference>
<proteinExistence type="predicted"/>
<organism evidence="2 3">
    <name type="scientific">Lutzomyia longipalpis</name>
    <name type="common">Sand fly</name>
    <dbReference type="NCBI Taxonomy" id="7200"/>
    <lineage>
        <taxon>Eukaryota</taxon>
        <taxon>Metazoa</taxon>
        <taxon>Ecdysozoa</taxon>
        <taxon>Arthropoda</taxon>
        <taxon>Hexapoda</taxon>
        <taxon>Insecta</taxon>
        <taxon>Pterygota</taxon>
        <taxon>Neoptera</taxon>
        <taxon>Endopterygota</taxon>
        <taxon>Diptera</taxon>
        <taxon>Nematocera</taxon>
        <taxon>Psychodoidea</taxon>
        <taxon>Psychodidae</taxon>
        <taxon>Lutzomyia</taxon>
        <taxon>Lutzomyia</taxon>
    </lineage>
</organism>
<evidence type="ECO:0000313" key="2">
    <source>
        <dbReference type="EnsemblMetazoa" id="LLOJ009484-PA"/>
    </source>
</evidence>
<evidence type="ECO:0000313" key="3">
    <source>
        <dbReference type="Proteomes" id="UP000092461"/>
    </source>
</evidence>